<evidence type="ECO:0000313" key="2">
    <source>
        <dbReference type="EMBL" id="GMI35228.1"/>
    </source>
</evidence>
<name>A0A9W7L782_9STRA</name>
<dbReference type="EMBL" id="BRYA01000898">
    <property type="protein sequence ID" value="GMI35228.1"/>
    <property type="molecule type" value="Genomic_DNA"/>
</dbReference>
<gene>
    <name evidence="2" type="ORF">TrCOL_g1736</name>
</gene>
<sequence>MDSCLLAGFPFLYVPLSISCCCVYFSSLTSAVGPGDVRLWAEAFCDSFLGQMGHEAFQKKGDTFFDVLGDNVSCGSSTIASVVISTPDDCVSSLERGVTSRLSFALQNQEAFAVPVSINGEEHNFYAKKGANHTFWANRFCRYNGIGGEDCVRGVVENGILYPKV</sequence>
<dbReference type="OrthoDB" id="193598at2759"/>
<keyword evidence="1" id="KW-0732">Signal</keyword>
<protein>
    <submittedName>
        <fullName evidence="2">Uncharacterized protein</fullName>
    </submittedName>
</protein>
<dbReference type="AlphaFoldDB" id="A0A9W7L782"/>
<reference evidence="3" key="1">
    <citation type="journal article" date="2023" name="Commun. Biol.">
        <title>Genome analysis of Parmales, the sister group of diatoms, reveals the evolutionary specialization of diatoms from phago-mixotrophs to photoautotrophs.</title>
        <authorList>
            <person name="Ban H."/>
            <person name="Sato S."/>
            <person name="Yoshikawa S."/>
            <person name="Yamada K."/>
            <person name="Nakamura Y."/>
            <person name="Ichinomiya M."/>
            <person name="Sato N."/>
            <person name="Blanc-Mathieu R."/>
            <person name="Endo H."/>
            <person name="Kuwata A."/>
            <person name="Ogata H."/>
        </authorList>
    </citation>
    <scope>NUCLEOTIDE SEQUENCE [LARGE SCALE GENOMIC DNA]</scope>
</reference>
<feature type="signal peptide" evidence="1">
    <location>
        <begin position="1"/>
        <end position="20"/>
    </location>
</feature>
<proteinExistence type="predicted"/>
<evidence type="ECO:0000313" key="3">
    <source>
        <dbReference type="Proteomes" id="UP001165065"/>
    </source>
</evidence>
<feature type="chain" id="PRO_5040910577" evidence="1">
    <location>
        <begin position="21"/>
        <end position="165"/>
    </location>
</feature>
<organism evidence="2 3">
    <name type="scientific">Triparma columacea</name>
    <dbReference type="NCBI Taxonomy" id="722753"/>
    <lineage>
        <taxon>Eukaryota</taxon>
        <taxon>Sar</taxon>
        <taxon>Stramenopiles</taxon>
        <taxon>Ochrophyta</taxon>
        <taxon>Bolidophyceae</taxon>
        <taxon>Parmales</taxon>
        <taxon>Triparmaceae</taxon>
        <taxon>Triparma</taxon>
    </lineage>
</organism>
<dbReference type="Proteomes" id="UP001165065">
    <property type="component" value="Unassembled WGS sequence"/>
</dbReference>
<evidence type="ECO:0000256" key="1">
    <source>
        <dbReference type="SAM" id="SignalP"/>
    </source>
</evidence>
<accession>A0A9W7L782</accession>
<comment type="caution">
    <text evidence="2">The sequence shown here is derived from an EMBL/GenBank/DDBJ whole genome shotgun (WGS) entry which is preliminary data.</text>
</comment>
<keyword evidence="3" id="KW-1185">Reference proteome</keyword>